<gene>
    <name evidence="5" type="ORF">K0U00_24695</name>
</gene>
<reference evidence="5 6" key="1">
    <citation type="submission" date="2021-07" db="EMBL/GenBank/DDBJ databases">
        <title>Paenibacillus radiodurans sp. nov., isolated from the southeastern edge of Tengger Desert.</title>
        <authorList>
            <person name="Zhang G."/>
        </authorList>
    </citation>
    <scope>NUCLEOTIDE SEQUENCE [LARGE SCALE GENOMIC DNA]</scope>
    <source>
        <strain evidence="5 6">CCM 7311</strain>
    </source>
</reference>
<evidence type="ECO:0000256" key="3">
    <source>
        <dbReference type="ARBA" id="ARBA00023163"/>
    </source>
</evidence>
<dbReference type="SUPFAM" id="SSF46689">
    <property type="entry name" value="Homeodomain-like"/>
    <property type="match status" value="2"/>
</dbReference>
<evidence type="ECO:0000256" key="1">
    <source>
        <dbReference type="ARBA" id="ARBA00023015"/>
    </source>
</evidence>
<dbReference type="InterPro" id="IPR018062">
    <property type="entry name" value="HTH_AraC-typ_CS"/>
</dbReference>
<dbReference type="InterPro" id="IPR003313">
    <property type="entry name" value="AraC-bd"/>
</dbReference>
<name>A0ABS7C8P6_9BACL</name>
<protein>
    <submittedName>
        <fullName evidence="5">AraC family transcriptional regulator</fullName>
    </submittedName>
</protein>
<evidence type="ECO:0000313" key="5">
    <source>
        <dbReference type="EMBL" id="MBW7457243.1"/>
    </source>
</evidence>
<dbReference type="Pfam" id="PF12833">
    <property type="entry name" value="HTH_18"/>
    <property type="match status" value="1"/>
</dbReference>
<dbReference type="InterPro" id="IPR014710">
    <property type="entry name" value="RmlC-like_jellyroll"/>
</dbReference>
<dbReference type="PROSITE" id="PS00041">
    <property type="entry name" value="HTH_ARAC_FAMILY_1"/>
    <property type="match status" value="1"/>
</dbReference>
<accession>A0ABS7C8P6</accession>
<dbReference type="SUPFAM" id="SSF51215">
    <property type="entry name" value="Regulatory protein AraC"/>
    <property type="match status" value="1"/>
</dbReference>
<dbReference type="Gene3D" id="2.60.120.10">
    <property type="entry name" value="Jelly Rolls"/>
    <property type="match status" value="1"/>
</dbReference>
<dbReference type="EMBL" id="JAHZIK010000792">
    <property type="protein sequence ID" value="MBW7457243.1"/>
    <property type="molecule type" value="Genomic_DNA"/>
</dbReference>
<evidence type="ECO:0000256" key="2">
    <source>
        <dbReference type="ARBA" id="ARBA00023125"/>
    </source>
</evidence>
<dbReference type="Proteomes" id="UP001519887">
    <property type="component" value="Unassembled WGS sequence"/>
</dbReference>
<organism evidence="5 6">
    <name type="scientific">Paenibacillus sepulcri</name>
    <dbReference type="NCBI Taxonomy" id="359917"/>
    <lineage>
        <taxon>Bacteria</taxon>
        <taxon>Bacillati</taxon>
        <taxon>Bacillota</taxon>
        <taxon>Bacilli</taxon>
        <taxon>Bacillales</taxon>
        <taxon>Paenibacillaceae</taxon>
        <taxon>Paenibacillus</taxon>
    </lineage>
</organism>
<dbReference type="SMART" id="SM00342">
    <property type="entry name" value="HTH_ARAC"/>
    <property type="match status" value="1"/>
</dbReference>
<keyword evidence="3" id="KW-0804">Transcription</keyword>
<dbReference type="PRINTS" id="PR00032">
    <property type="entry name" value="HTHARAC"/>
</dbReference>
<keyword evidence="2" id="KW-0238">DNA-binding</keyword>
<dbReference type="InterPro" id="IPR009057">
    <property type="entry name" value="Homeodomain-like_sf"/>
</dbReference>
<dbReference type="Gene3D" id="1.10.10.60">
    <property type="entry name" value="Homeodomain-like"/>
    <property type="match status" value="2"/>
</dbReference>
<dbReference type="PANTHER" id="PTHR43280">
    <property type="entry name" value="ARAC-FAMILY TRANSCRIPTIONAL REGULATOR"/>
    <property type="match status" value="1"/>
</dbReference>
<sequence>MSASTRTSFQDPSGGWDIDNLKRKGHFSMTANHFHPYYELYYLCEGERMYFVKDRAYRVKAGDMVFIDRQVLHKTSDTGVPDHERIVINYQHEWLEQAYPHDAAILVEPFRREYPVVSLPAQQLPELTRVIAEIINEMRLQETGCAIRLRHAIIELLLIAVRAKSGDHGQPAPADHGSPMHIRMIKVVQFLNEHYAEPLSLTDVAKQFTISSYYLSRTFKSATGFAFSEYINLLRLKESQRLLRETDLKITDIALRTGFDNFSHFGKAFKKMSGLSPRSYRSGSRMNAMRQQV</sequence>
<keyword evidence="1" id="KW-0805">Transcription regulation</keyword>
<dbReference type="PANTHER" id="PTHR43280:SF28">
    <property type="entry name" value="HTH-TYPE TRANSCRIPTIONAL ACTIVATOR RHAS"/>
    <property type="match status" value="1"/>
</dbReference>
<dbReference type="InterPro" id="IPR037923">
    <property type="entry name" value="HTH-like"/>
</dbReference>
<proteinExistence type="predicted"/>
<dbReference type="Pfam" id="PF02311">
    <property type="entry name" value="AraC_binding"/>
    <property type="match status" value="1"/>
</dbReference>
<evidence type="ECO:0000259" key="4">
    <source>
        <dbReference type="PROSITE" id="PS01124"/>
    </source>
</evidence>
<comment type="caution">
    <text evidence="5">The sequence shown here is derived from an EMBL/GenBank/DDBJ whole genome shotgun (WGS) entry which is preliminary data.</text>
</comment>
<keyword evidence="6" id="KW-1185">Reference proteome</keyword>
<feature type="domain" description="HTH araC/xylS-type" evidence="4">
    <location>
        <begin position="185"/>
        <end position="283"/>
    </location>
</feature>
<evidence type="ECO:0000313" key="6">
    <source>
        <dbReference type="Proteomes" id="UP001519887"/>
    </source>
</evidence>
<dbReference type="InterPro" id="IPR018060">
    <property type="entry name" value="HTH_AraC"/>
</dbReference>
<dbReference type="InterPro" id="IPR020449">
    <property type="entry name" value="Tscrpt_reg_AraC-type_HTH"/>
</dbReference>
<dbReference type="PROSITE" id="PS01124">
    <property type="entry name" value="HTH_ARAC_FAMILY_2"/>
    <property type="match status" value="1"/>
</dbReference>